<sequence length="530" mass="58547">MSADDHLLSDQRSNVELYDVEETAGRKGVTVTLHLLLSMIVACLGSLQYGYHMGELNAPQDYITCKAGSDPRYRDSFLGRFGLSECIEMSESQFGLVTSVFSIGGLIGSLVAGPLADKYGRKPISYWNCGFGMLGSALLFISNSYYEMLFGRLLVGVSCGSLIVVTPLFINEMSPSSLKGSLGSMNQVSINCGILVTQSLAMAWANMLQWRWILLFGGIISFVNFVLLFRISESPKWLVSRGNITDAEDVLSQLRGGSRQESRQEINGWIQGSQPQPVRSFRDLEAHTNAQQDLGVTQNLARPSSTRSSLRDYETVSLLEYFNDPKYRYPRRVISTILMAQQFCGVNSIIFYGVKVIKKAFPNTAIIINFGVSIVNVLVTFFSSPLVDRWGRKPLLICSSTLMALCSFMICIGIVNSIPLILAVFVVLYITAFACGLGPIPFLIISELSHPETVGTAQSYGTTMNWIATFIVGYGFPALNSVIDGYVFLLFSGVAACFSLYVYRFVPETKGKLDYTDIWKSIDPRVAYSQ</sequence>
<reference evidence="9 10" key="2">
    <citation type="submission" date="2019-11" db="EMBL/GenBank/DDBJ databases">
        <authorList>
            <person name="Lu H."/>
        </authorList>
    </citation>
    <scope>NUCLEOTIDE SEQUENCE [LARGE SCALE GENOMIC DNA]</scope>
    <source>
        <strain evidence="9 10">FIM1</strain>
    </source>
</reference>
<feature type="transmembrane region" description="Helical" evidence="7">
    <location>
        <begin position="210"/>
        <end position="231"/>
    </location>
</feature>
<dbReference type="SUPFAM" id="SSF103473">
    <property type="entry name" value="MFS general substrate transporter"/>
    <property type="match status" value="1"/>
</dbReference>
<evidence type="ECO:0000256" key="5">
    <source>
        <dbReference type="ARBA" id="ARBA00022989"/>
    </source>
</evidence>
<feature type="transmembrane region" description="Helical" evidence="7">
    <location>
        <begin position="149"/>
        <end position="170"/>
    </location>
</feature>
<keyword evidence="10" id="KW-1185">Reference proteome</keyword>
<keyword evidence="3" id="KW-0813">Transport</keyword>
<keyword evidence="6 7" id="KW-0472">Membrane</keyword>
<dbReference type="Proteomes" id="UP000422736">
    <property type="component" value="Chromosome 2"/>
</dbReference>
<keyword evidence="5 7" id="KW-1133">Transmembrane helix</keyword>
<accession>A0ABX6ERF9</accession>
<evidence type="ECO:0000256" key="1">
    <source>
        <dbReference type="ARBA" id="ARBA00004141"/>
    </source>
</evidence>
<dbReference type="InterPro" id="IPR005828">
    <property type="entry name" value="MFS_sugar_transport-like"/>
</dbReference>
<dbReference type="PANTHER" id="PTHR23503:SF8">
    <property type="entry name" value="FACILITATED GLUCOSE TRANSPORTER PROTEIN 1"/>
    <property type="match status" value="1"/>
</dbReference>
<feature type="transmembrane region" description="Helical" evidence="7">
    <location>
        <begin position="94"/>
        <end position="112"/>
    </location>
</feature>
<keyword evidence="4 7" id="KW-0812">Transmembrane</keyword>
<feature type="transmembrane region" description="Helical" evidence="7">
    <location>
        <begin position="421"/>
        <end position="445"/>
    </location>
</feature>
<dbReference type="InterPro" id="IPR020846">
    <property type="entry name" value="MFS_dom"/>
</dbReference>
<gene>
    <name evidence="9" type="ORF">FIM1_1259</name>
</gene>
<dbReference type="PANTHER" id="PTHR23503">
    <property type="entry name" value="SOLUTE CARRIER FAMILY 2"/>
    <property type="match status" value="1"/>
</dbReference>
<dbReference type="PRINTS" id="PR00171">
    <property type="entry name" value="SUGRTRNSPORT"/>
</dbReference>
<feature type="transmembrane region" description="Helical" evidence="7">
    <location>
        <begin position="31"/>
        <end position="51"/>
    </location>
</feature>
<name>A0ABX6ERF9_KLUMA</name>
<dbReference type="InterPro" id="IPR005829">
    <property type="entry name" value="Sugar_transporter_CS"/>
</dbReference>
<protein>
    <submittedName>
        <fullName evidence="9">Metabolite transport protein YBR241C</fullName>
    </submittedName>
</protein>
<dbReference type="Gene3D" id="1.20.1250.20">
    <property type="entry name" value="MFS general substrate transporter like domains"/>
    <property type="match status" value="1"/>
</dbReference>
<dbReference type="InterPro" id="IPR045263">
    <property type="entry name" value="GLUT"/>
</dbReference>
<evidence type="ECO:0000256" key="4">
    <source>
        <dbReference type="ARBA" id="ARBA00022692"/>
    </source>
</evidence>
<feature type="transmembrane region" description="Helical" evidence="7">
    <location>
        <begin position="485"/>
        <end position="503"/>
    </location>
</feature>
<dbReference type="PROSITE" id="PS00216">
    <property type="entry name" value="SUGAR_TRANSPORT_1"/>
    <property type="match status" value="1"/>
</dbReference>
<evidence type="ECO:0000256" key="2">
    <source>
        <dbReference type="ARBA" id="ARBA00010992"/>
    </source>
</evidence>
<proteinExistence type="inferred from homology"/>
<dbReference type="EMBL" id="CP015055">
    <property type="protein sequence ID" value="QGN14597.1"/>
    <property type="molecule type" value="Genomic_DNA"/>
</dbReference>
<feature type="domain" description="Major facilitator superfamily (MFS) profile" evidence="8">
    <location>
        <begin position="38"/>
        <end position="510"/>
    </location>
</feature>
<dbReference type="Pfam" id="PF00083">
    <property type="entry name" value="Sugar_tr"/>
    <property type="match status" value="1"/>
</dbReference>
<dbReference type="PROSITE" id="PS00217">
    <property type="entry name" value="SUGAR_TRANSPORT_2"/>
    <property type="match status" value="1"/>
</dbReference>
<evidence type="ECO:0000256" key="6">
    <source>
        <dbReference type="ARBA" id="ARBA00023136"/>
    </source>
</evidence>
<organism evidence="9 10">
    <name type="scientific">Kluyveromyces marxianus</name>
    <name type="common">Yeast</name>
    <name type="synonym">Candida kefyr</name>
    <dbReference type="NCBI Taxonomy" id="4911"/>
    <lineage>
        <taxon>Eukaryota</taxon>
        <taxon>Fungi</taxon>
        <taxon>Dikarya</taxon>
        <taxon>Ascomycota</taxon>
        <taxon>Saccharomycotina</taxon>
        <taxon>Saccharomycetes</taxon>
        <taxon>Saccharomycetales</taxon>
        <taxon>Saccharomycetaceae</taxon>
        <taxon>Kluyveromyces</taxon>
    </lineage>
</organism>
<feature type="transmembrane region" description="Helical" evidence="7">
    <location>
        <begin position="394"/>
        <end position="415"/>
    </location>
</feature>
<reference evidence="9 10" key="1">
    <citation type="submission" date="2016-03" db="EMBL/GenBank/DDBJ databases">
        <title>How can Kluyveromyces marxianus grow so fast - potential evolutionary course in Saccharomyces Complex revealed by comparative genomics.</title>
        <authorList>
            <person name="Mo W."/>
            <person name="Lu W."/>
            <person name="Yang X."/>
            <person name="Qi J."/>
            <person name="Lv H."/>
        </authorList>
    </citation>
    <scope>NUCLEOTIDE SEQUENCE [LARGE SCALE GENOMIC DNA]</scope>
    <source>
        <strain evidence="9 10">FIM1</strain>
    </source>
</reference>
<evidence type="ECO:0000256" key="3">
    <source>
        <dbReference type="ARBA" id="ARBA00022448"/>
    </source>
</evidence>
<feature type="transmembrane region" description="Helical" evidence="7">
    <location>
        <begin position="124"/>
        <end position="143"/>
    </location>
</feature>
<evidence type="ECO:0000313" key="10">
    <source>
        <dbReference type="Proteomes" id="UP000422736"/>
    </source>
</evidence>
<evidence type="ECO:0000256" key="7">
    <source>
        <dbReference type="SAM" id="Phobius"/>
    </source>
</evidence>
<dbReference type="PROSITE" id="PS50850">
    <property type="entry name" value="MFS"/>
    <property type="match status" value="1"/>
</dbReference>
<feature type="transmembrane region" description="Helical" evidence="7">
    <location>
        <begin position="457"/>
        <end position="479"/>
    </location>
</feature>
<evidence type="ECO:0000313" key="9">
    <source>
        <dbReference type="EMBL" id="QGN14597.1"/>
    </source>
</evidence>
<dbReference type="InterPro" id="IPR036259">
    <property type="entry name" value="MFS_trans_sf"/>
</dbReference>
<feature type="transmembrane region" description="Helical" evidence="7">
    <location>
        <begin position="360"/>
        <end position="382"/>
    </location>
</feature>
<comment type="similarity">
    <text evidence="2">Belongs to the major facilitator superfamily. Sugar transporter (TC 2.A.1.1) family.</text>
</comment>
<dbReference type="InterPro" id="IPR003663">
    <property type="entry name" value="Sugar/inositol_transpt"/>
</dbReference>
<comment type="subcellular location">
    <subcellularLocation>
        <location evidence="1">Membrane</location>
        <topology evidence="1">Multi-pass membrane protein</topology>
    </subcellularLocation>
</comment>
<evidence type="ECO:0000259" key="8">
    <source>
        <dbReference type="PROSITE" id="PS50850"/>
    </source>
</evidence>